<dbReference type="EnsemblPlants" id="Solyc11g039950.2.1">
    <property type="protein sequence ID" value="Solyc11g039950.2.1"/>
    <property type="gene ID" value="Solyc11g039950.2"/>
</dbReference>
<keyword evidence="2" id="KW-1185">Reference proteome</keyword>
<protein>
    <submittedName>
        <fullName evidence="1">Uncharacterized protein</fullName>
    </submittedName>
</protein>
<dbReference type="InParanoid" id="A0A3Q7IV74"/>
<dbReference type="AlphaFoldDB" id="A0A3Q7IV74"/>
<evidence type="ECO:0000313" key="1">
    <source>
        <dbReference type="EnsemblPlants" id="Solyc11g039950.2.1"/>
    </source>
</evidence>
<name>A0A3Q7IV74_SOLLC</name>
<dbReference type="Proteomes" id="UP000004994">
    <property type="component" value="Chromosome 11"/>
</dbReference>
<reference evidence="1" key="2">
    <citation type="submission" date="2019-01" db="UniProtKB">
        <authorList>
            <consortium name="EnsemblPlants"/>
        </authorList>
    </citation>
    <scope>IDENTIFICATION</scope>
    <source>
        <strain evidence="1">cv. Heinz 1706</strain>
    </source>
</reference>
<accession>A0A3Q7IV74</accession>
<dbReference type="Gramene" id="Solyc11g039950.2.1">
    <property type="protein sequence ID" value="Solyc11g039950.2.1"/>
    <property type="gene ID" value="Solyc11g039950.2"/>
</dbReference>
<reference evidence="1" key="1">
    <citation type="journal article" date="2012" name="Nature">
        <title>The tomato genome sequence provides insights into fleshy fruit evolution.</title>
        <authorList>
            <consortium name="Tomato Genome Consortium"/>
        </authorList>
    </citation>
    <scope>NUCLEOTIDE SEQUENCE [LARGE SCALE GENOMIC DNA]</scope>
    <source>
        <strain evidence="1">cv. Heinz 1706</strain>
    </source>
</reference>
<proteinExistence type="predicted"/>
<sequence>MRLIDNNDYVKAKTSYKNTKASTYTIEDILKRNDPQEISPLIGSIQLPLSYFENAYLFAIFKKLSHPMLVLILREFIVDVGEIR</sequence>
<evidence type="ECO:0000313" key="2">
    <source>
        <dbReference type="Proteomes" id="UP000004994"/>
    </source>
</evidence>
<organism evidence="1">
    <name type="scientific">Solanum lycopersicum</name>
    <name type="common">Tomato</name>
    <name type="synonym">Lycopersicon esculentum</name>
    <dbReference type="NCBI Taxonomy" id="4081"/>
    <lineage>
        <taxon>Eukaryota</taxon>
        <taxon>Viridiplantae</taxon>
        <taxon>Streptophyta</taxon>
        <taxon>Embryophyta</taxon>
        <taxon>Tracheophyta</taxon>
        <taxon>Spermatophyta</taxon>
        <taxon>Magnoliopsida</taxon>
        <taxon>eudicotyledons</taxon>
        <taxon>Gunneridae</taxon>
        <taxon>Pentapetalae</taxon>
        <taxon>asterids</taxon>
        <taxon>lamiids</taxon>
        <taxon>Solanales</taxon>
        <taxon>Solanaceae</taxon>
        <taxon>Solanoideae</taxon>
        <taxon>Solaneae</taxon>
        <taxon>Solanum</taxon>
        <taxon>Solanum subgen. Lycopersicon</taxon>
    </lineage>
</organism>